<dbReference type="InterPro" id="IPR038109">
    <property type="entry name" value="DNA_bind_recomb_sf"/>
</dbReference>
<dbReference type="CDD" id="cd00338">
    <property type="entry name" value="Ser_Recombinase"/>
    <property type="match status" value="1"/>
</dbReference>
<feature type="domain" description="Resolvase/invertase-type recombinase catalytic" evidence="2">
    <location>
        <begin position="27"/>
        <end position="175"/>
    </location>
</feature>
<organism evidence="4 5">
    <name type="scientific">Caloramator proteoclasticus DSM 10124</name>
    <dbReference type="NCBI Taxonomy" id="1121262"/>
    <lineage>
        <taxon>Bacteria</taxon>
        <taxon>Bacillati</taxon>
        <taxon>Bacillota</taxon>
        <taxon>Clostridia</taxon>
        <taxon>Eubacteriales</taxon>
        <taxon>Clostridiaceae</taxon>
        <taxon>Caloramator</taxon>
    </lineage>
</organism>
<gene>
    <name evidence="4" type="ORF">SAMN02746091_01341</name>
</gene>
<dbReference type="AlphaFoldDB" id="A0A1M4X832"/>
<accession>A0A1M4X832</accession>
<dbReference type="RefSeq" id="WP_073248621.1">
    <property type="nucleotide sequence ID" value="NZ_FQVG01000022.1"/>
</dbReference>
<feature type="coiled-coil region" evidence="1">
    <location>
        <begin position="438"/>
        <end position="475"/>
    </location>
</feature>
<dbReference type="GO" id="GO:0003677">
    <property type="term" value="F:DNA binding"/>
    <property type="evidence" value="ECO:0007669"/>
    <property type="project" value="InterPro"/>
</dbReference>
<keyword evidence="5" id="KW-1185">Reference proteome</keyword>
<dbReference type="Pfam" id="PF07508">
    <property type="entry name" value="Recombinase"/>
    <property type="match status" value="1"/>
</dbReference>
<dbReference type="PROSITE" id="PS51737">
    <property type="entry name" value="RECOMBINASE_DNA_BIND"/>
    <property type="match status" value="1"/>
</dbReference>
<evidence type="ECO:0000256" key="1">
    <source>
        <dbReference type="SAM" id="Coils"/>
    </source>
</evidence>
<dbReference type="InterPro" id="IPR050639">
    <property type="entry name" value="SSR_resolvase"/>
</dbReference>
<reference evidence="5" key="1">
    <citation type="submission" date="2016-11" db="EMBL/GenBank/DDBJ databases">
        <authorList>
            <person name="Varghese N."/>
            <person name="Submissions S."/>
        </authorList>
    </citation>
    <scope>NUCLEOTIDE SEQUENCE [LARGE SCALE GENOMIC DNA]</scope>
    <source>
        <strain evidence="5">DSM 10124</strain>
    </source>
</reference>
<dbReference type="EMBL" id="FQVG01000022">
    <property type="protein sequence ID" value="SHE89649.1"/>
    <property type="molecule type" value="Genomic_DNA"/>
</dbReference>
<proteinExistence type="predicted"/>
<evidence type="ECO:0000259" key="2">
    <source>
        <dbReference type="PROSITE" id="PS51736"/>
    </source>
</evidence>
<protein>
    <submittedName>
        <fullName evidence="4">Site-specific DNA recombinase</fullName>
    </submittedName>
</protein>
<name>A0A1M4X832_9CLOT</name>
<dbReference type="GO" id="GO:0000150">
    <property type="term" value="F:DNA strand exchange activity"/>
    <property type="evidence" value="ECO:0007669"/>
    <property type="project" value="InterPro"/>
</dbReference>
<feature type="domain" description="Recombinase" evidence="3">
    <location>
        <begin position="184"/>
        <end position="310"/>
    </location>
</feature>
<dbReference type="InterPro" id="IPR025827">
    <property type="entry name" value="Zn_ribbon_recom_dom"/>
</dbReference>
<dbReference type="InterPro" id="IPR036162">
    <property type="entry name" value="Resolvase-like_N_sf"/>
</dbReference>
<dbReference type="SMART" id="SM00857">
    <property type="entry name" value="Resolvase"/>
    <property type="match status" value="1"/>
</dbReference>
<evidence type="ECO:0000259" key="3">
    <source>
        <dbReference type="PROSITE" id="PS51737"/>
    </source>
</evidence>
<evidence type="ECO:0000313" key="5">
    <source>
        <dbReference type="Proteomes" id="UP000184423"/>
    </source>
</evidence>
<dbReference type="Pfam" id="PF13408">
    <property type="entry name" value="Zn_ribbon_recom"/>
    <property type="match status" value="1"/>
</dbReference>
<dbReference type="Proteomes" id="UP000184423">
    <property type="component" value="Unassembled WGS sequence"/>
</dbReference>
<sequence length="535" mass="62157">MARTVTVIPATASSTSPFLKTKVQKKRVAAYARVSTDNEEQLQSFEAQMDYYTNHIKSNPDWIFVNVYTDEGISATSTKKRDGFNRMIEDALSGKIDLIITKSVSRFARNTVDTLTTVRKLKEKGVEVYFEKENIYTLDSKGELLITIMSSLAQEESRSISENVTWGQRKRFADGKVSLPYKHFLGYEKGEDGVLKIVEEEAKIVRMIYKMFLEGKTPLSIAEYLTENNIPTPAGKHKWHQSTVLSILQNEKYKGDAILQKTLTLDFLTKKRKKNEGEVPQYYVENSHPAIIPPEVFDLVQTEIKKRKEVKGYKTGRNCFAGKIVCGECGSFYGRKFWHSNSKYRRVIWQCNSKFKNDKKCTTPHLYEDKIKKAFVEVFNSLINNKEEILKGYEDILKALTDTTNLDMESIKIQSELEIVTEMIRKCIEENAHKAINQEDYKEKYDALVKRYESIKEELERIEEKRLEQSAKKEKILEFINELKQREGLIEEFDDELWIGTVDKVVVYTEEKISFVFKDGMEVEWELNYKINISI</sequence>
<dbReference type="Gene3D" id="3.40.50.1390">
    <property type="entry name" value="Resolvase, N-terminal catalytic domain"/>
    <property type="match status" value="1"/>
</dbReference>
<dbReference type="PANTHER" id="PTHR30461:SF23">
    <property type="entry name" value="DNA RECOMBINASE-RELATED"/>
    <property type="match status" value="1"/>
</dbReference>
<dbReference type="PANTHER" id="PTHR30461">
    <property type="entry name" value="DNA-INVERTASE FROM LAMBDOID PROPHAGE"/>
    <property type="match status" value="1"/>
</dbReference>
<dbReference type="Gene3D" id="3.90.1750.20">
    <property type="entry name" value="Putative Large Serine Recombinase, Chain B, Domain 2"/>
    <property type="match status" value="1"/>
</dbReference>
<dbReference type="PROSITE" id="PS51736">
    <property type="entry name" value="RECOMBINASES_3"/>
    <property type="match status" value="1"/>
</dbReference>
<dbReference type="Pfam" id="PF00239">
    <property type="entry name" value="Resolvase"/>
    <property type="match status" value="1"/>
</dbReference>
<dbReference type="SUPFAM" id="SSF53041">
    <property type="entry name" value="Resolvase-like"/>
    <property type="match status" value="1"/>
</dbReference>
<dbReference type="InterPro" id="IPR011109">
    <property type="entry name" value="DNA_bind_recombinase_dom"/>
</dbReference>
<evidence type="ECO:0000313" key="4">
    <source>
        <dbReference type="EMBL" id="SHE89649.1"/>
    </source>
</evidence>
<keyword evidence="1" id="KW-0175">Coiled coil</keyword>
<dbReference type="InterPro" id="IPR006119">
    <property type="entry name" value="Resolv_N"/>
</dbReference>